<dbReference type="InterPro" id="IPR012340">
    <property type="entry name" value="NA-bd_OB-fold"/>
</dbReference>
<dbReference type="KEGG" id="bbae:FRD01_11095"/>
<dbReference type="OrthoDB" id="9809878at2"/>
<dbReference type="GO" id="GO:0006260">
    <property type="term" value="P:DNA replication"/>
    <property type="evidence" value="ECO:0007669"/>
    <property type="project" value="UniProtKB-UniRule"/>
</dbReference>
<comment type="caution">
    <text evidence="2">Lacks conserved residue(s) required for the propagation of feature annotation.</text>
</comment>
<dbReference type="PANTHER" id="PTHR10302">
    <property type="entry name" value="SINGLE-STRANDED DNA-BINDING PROTEIN"/>
    <property type="match status" value="1"/>
</dbReference>
<evidence type="ECO:0000256" key="1">
    <source>
        <dbReference type="ARBA" id="ARBA00023125"/>
    </source>
</evidence>
<dbReference type="GO" id="GO:0009295">
    <property type="term" value="C:nucleoid"/>
    <property type="evidence" value="ECO:0007669"/>
    <property type="project" value="TreeGrafter"/>
</dbReference>
<comment type="function">
    <text evidence="2">Plays an important role in DNA replication, recombination and repair. Binds to ssDNA and to an array of partner proteins to recruit them to their sites of action during DNA metabolism.</text>
</comment>
<dbReference type="Gene3D" id="2.40.50.140">
    <property type="entry name" value="Nucleic acid-binding proteins"/>
    <property type="match status" value="1"/>
</dbReference>
<feature type="short sequence motif" description="Important for interaction with partner proteins" evidence="2">
    <location>
        <begin position="138"/>
        <end position="143"/>
    </location>
</feature>
<name>A0A5B8XWC5_9DELT</name>
<dbReference type="HAMAP" id="MF_00984">
    <property type="entry name" value="SSB"/>
    <property type="match status" value="1"/>
</dbReference>
<gene>
    <name evidence="5" type="ORF">FRD01_11095</name>
</gene>
<evidence type="ECO:0000256" key="4">
    <source>
        <dbReference type="SAM" id="MobiDB-lite"/>
    </source>
</evidence>
<proteinExistence type="inferred from homology"/>
<dbReference type="EMBL" id="CP042467">
    <property type="protein sequence ID" value="QED27769.1"/>
    <property type="molecule type" value="Genomic_DNA"/>
</dbReference>
<dbReference type="RefSeq" id="WP_146959599.1">
    <property type="nucleotide sequence ID" value="NZ_CP042467.1"/>
</dbReference>
<organism evidence="5 6">
    <name type="scientific">Microvenator marinus</name>
    <dbReference type="NCBI Taxonomy" id="2600177"/>
    <lineage>
        <taxon>Bacteria</taxon>
        <taxon>Deltaproteobacteria</taxon>
        <taxon>Bradymonadales</taxon>
        <taxon>Microvenatoraceae</taxon>
        <taxon>Microvenator</taxon>
    </lineage>
</organism>
<dbReference type="InterPro" id="IPR000424">
    <property type="entry name" value="Primosome_PriB/ssb"/>
</dbReference>
<dbReference type="SUPFAM" id="SSF50249">
    <property type="entry name" value="Nucleic acid-binding proteins"/>
    <property type="match status" value="1"/>
</dbReference>
<keyword evidence="6" id="KW-1185">Reference proteome</keyword>
<dbReference type="InterPro" id="IPR011344">
    <property type="entry name" value="ssDNA-bd"/>
</dbReference>
<evidence type="ECO:0000313" key="6">
    <source>
        <dbReference type="Proteomes" id="UP000321595"/>
    </source>
</evidence>
<dbReference type="GO" id="GO:0003697">
    <property type="term" value="F:single-stranded DNA binding"/>
    <property type="evidence" value="ECO:0007669"/>
    <property type="project" value="UniProtKB-UniRule"/>
</dbReference>
<dbReference type="PANTHER" id="PTHR10302:SF27">
    <property type="entry name" value="SINGLE-STRANDED DNA-BINDING PROTEIN"/>
    <property type="match status" value="1"/>
</dbReference>
<sequence>MSLNKVMLIGRLGSDPELRYTQGGQPVANFNLATNERWNDKNGQSQERTEWHRVVVWGKLAELCEKYLKKGRQAYVEGRLQTNSWDDKDGNKRYTTEVVAQTVQFLDGGSSGGGGGPSGRDDGPGPGPESNFDQSFNDDDIPF</sequence>
<dbReference type="Pfam" id="PF00436">
    <property type="entry name" value="SSB"/>
    <property type="match status" value="1"/>
</dbReference>
<accession>A0A5B8XWC5</accession>
<dbReference type="CDD" id="cd04496">
    <property type="entry name" value="SSB_OBF"/>
    <property type="match status" value="1"/>
</dbReference>
<protein>
    <recommendedName>
        <fullName evidence="2 3">Single-stranded DNA-binding protein</fullName>
        <shortName evidence="2">SSB</shortName>
    </recommendedName>
</protein>
<keyword evidence="2" id="KW-0235">DNA replication</keyword>
<evidence type="ECO:0000256" key="3">
    <source>
        <dbReference type="RuleBase" id="RU000524"/>
    </source>
</evidence>
<dbReference type="GO" id="GO:0006281">
    <property type="term" value="P:DNA repair"/>
    <property type="evidence" value="ECO:0007669"/>
    <property type="project" value="UniProtKB-UniRule"/>
</dbReference>
<evidence type="ECO:0000256" key="2">
    <source>
        <dbReference type="HAMAP-Rule" id="MF_00984"/>
    </source>
</evidence>
<dbReference type="GO" id="GO:0006310">
    <property type="term" value="P:DNA recombination"/>
    <property type="evidence" value="ECO:0007669"/>
    <property type="project" value="UniProtKB-UniRule"/>
</dbReference>
<comment type="subunit">
    <text evidence="2">Homotetramer.</text>
</comment>
<dbReference type="AlphaFoldDB" id="A0A5B8XWC5"/>
<keyword evidence="2" id="KW-0227">DNA damage</keyword>
<dbReference type="Proteomes" id="UP000321595">
    <property type="component" value="Chromosome"/>
</dbReference>
<keyword evidence="2" id="KW-0234">DNA repair</keyword>
<dbReference type="PROSITE" id="PS50935">
    <property type="entry name" value="SSB"/>
    <property type="match status" value="1"/>
</dbReference>
<feature type="region of interest" description="Disordered" evidence="4">
    <location>
        <begin position="104"/>
        <end position="143"/>
    </location>
</feature>
<evidence type="ECO:0000313" key="5">
    <source>
        <dbReference type="EMBL" id="QED27769.1"/>
    </source>
</evidence>
<feature type="compositionally biased region" description="Gly residues" evidence="4">
    <location>
        <begin position="109"/>
        <end position="118"/>
    </location>
</feature>
<keyword evidence="1 2" id="KW-0238">DNA-binding</keyword>
<dbReference type="NCBIfam" id="TIGR00621">
    <property type="entry name" value="ssb"/>
    <property type="match status" value="1"/>
</dbReference>
<reference evidence="5 6" key="1">
    <citation type="submission" date="2019-08" db="EMBL/GenBank/DDBJ databases">
        <authorList>
            <person name="Liang Q."/>
        </authorList>
    </citation>
    <scope>NUCLEOTIDE SEQUENCE [LARGE SCALE GENOMIC DNA]</scope>
    <source>
        <strain evidence="5 6">V1718</strain>
    </source>
</reference>
<keyword evidence="2" id="KW-0233">DNA recombination</keyword>